<dbReference type="RefSeq" id="WP_140007413.1">
    <property type="nucleotide sequence ID" value="NZ_JBHMDG010000015.1"/>
</dbReference>
<organism evidence="3 4">
    <name type="scientific">Nocardioides plantarum</name>
    <dbReference type="NCBI Taxonomy" id="29299"/>
    <lineage>
        <taxon>Bacteria</taxon>
        <taxon>Bacillati</taxon>
        <taxon>Actinomycetota</taxon>
        <taxon>Actinomycetes</taxon>
        <taxon>Propionibacteriales</taxon>
        <taxon>Nocardioidaceae</taxon>
        <taxon>Nocardioides</taxon>
    </lineage>
</organism>
<dbReference type="InterPro" id="IPR001128">
    <property type="entry name" value="Cyt_P450"/>
</dbReference>
<dbReference type="InterPro" id="IPR017972">
    <property type="entry name" value="Cyt_P450_CS"/>
</dbReference>
<dbReference type="PANTHER" id="PTHR46696:SF4">
    <property type="entry name" value="BIOTIN BIOSYNTHESIS CYTOCHROME P450"/>
    <property type="match status" value="1"/>
</dbReference>
<dbReference type="SUPFAM" id="SSF48264">
    <property type="entry name" value="Cytochrome P450"/>
    <property type="match status" value="1"/>
</dbReference>
<keyword evidence="2" id="KW-0408">Iron</keyword>
<dbReference type="PANTHER" id="PTHR46696">
    <property type="entry name" value="P450, PUTATIVE (EUROFUNG)-RELATED"/>
    <property type="match status" value="1"/>
</dbReference>
<accession>A0ABV5KE57</accession>
<dbReference type="EMBL" id="JBHMDG010000015">
    <property type="protein sequence ID" value="MFB9313929.1"/>
    <property type="molecule type" value="Genomic_DNA"/>
</dbReference>
<protein>
    <submittedName>
        <fullName evidence="3">Cytochrome P450</fullName>
    </submittedName>
</protein>
<sequence>MGSQQSGRPGRRIPGRSRATWALSYGVGATAFRAGARRGDLVARLESDRALQLAPYDVYDELRATPVHRGGVVWASTDHAAVTRVLRSDDFIVGAGGAELPGPLRGLTGRLLDPWAAGPVDPPSMLATNAPDHTRYRRLVTRAFTARAVSGLEDRIRETAERLLDGLDDGSSRSGSADIVERYAALLPVAVIADMLGVPDEMHGRLLEWGNIASVTLDPSLSWRDFRRAEDAMRSLHLWFADHVRALQADPGDDLISRLAVLQGEEQLTDLELRATGLLVLGAGFETTVNLIGNAVATLEAHPEQRAALRDDPSLWAGAVDEVLRHDSPVQMTLRVAQRDTEVLGVEVPARTAVVAYLGGANRDPAVFDDPHAFDLRRPNAGAHLAFSSGAHFCLGASLARREAEVGLRLLYERFPDLAVAGHPVRRDTRVLRGYERLPVALGERVRAG</sequence>
<keyword evidence="4" id="KW-1185">Reference proteome</keyword>
<keyword evidence="2" id="KW-0479">Metal-binding</keyword>
<comment type="caution">
    <text evidence="3">The sequence shown here is derived from an EMBL/GenBank/DDBJ whole genome shotgun (WGS) entry which is preliminary data.</text>
</comment>
<keyword evidence="2" id="KW-0503">Monooxygenase</keyword>
<dbReference type="Gene3D" id="1.10.630.10">
    <property type="entry name" value="Cytochrome P450"/>
    <property type="match status" value="1"/>
</dbReference>
<evidence type="ECO:0000313" key="4">
    <source>
        <dbReference type="Proteomes" id="UP001589750"/>
    </source>
</evidence>
<dbReference type="InterPro" id="IPR002397">
    <property type="entry name" value="Cyt_P450_B"/>
</dbReference>
<dbReference type="CDD" id="cd20625">
    <property type="entry name" value="CYP164-like"/>
    <property type="match status" value="1"/>
</dbReference>
<name>A0ABV5KE57_9ACTN</name>
<evidence type="ECO:0000256" key="1">
    <source>
        <dbReference type="ARBA" id="ARBA00010617"/>
    </source>
</evidence>
<reference evidence="3 4" key="1">
    <citation type="submission" date="2024-09" db="EMBL/GenBank/DDBJ databases">
        <authorList>
            <person name="Sun Q."/>
            <person name="Mori K."/>
        </authorList>
    </citation>
    <scope>NUCLEOTIDE SEQUENCE [LARGE SCALE GENOMIC DNA]</scope>
    <source>
        <strain evidence="3 4">JCM 9626</strain>
    </source>
</reference>
<dbReference type="PROSITE" id="PS00086">
    <property type="entry name" value="CYTOCHROME_P450"/>
    <property type="match status" value="1"/>
</dbReference>
<keyword evidence="2" id="KW-0560">Oxidoreductase</keyword>
<evidence type="ECO:0000256" key="2">
    <source>
        <dbReference type="RuleBase" id="RU000461"/>
    </source>
</evidence>
<proteinExistence type="inferred from homology"/>
<dbReference type="InterPro" id="IPR036396">
    <property type="entry name" value="Cyt_P450_sf"/>
</dbReference>
<evidence type="ECO:0000313" key="3">
    <source>
        <dbReference type="EMBL" id="MFB9313929.1"/>
    </source>
</evidence>
<dbReference type="Pfam" id="PF00067">
    <property type="entry name" value="p450"/>
    <property type="match status" value="2"/>
</dbReference>
<keyword evidence="2" id="KW-0349">Heme</keyword>
<dbReference type="Proteomes" id="UP001589750">
    <property type="component" value="Unassembled WGS sequence"/>
</dbReference>
<gene>
    <name evidence="3" type="ORF">ACFFRI_12815</name>
</gene>
<comment type="similarity">
    <text evidence="1 2">Belongs to the cytochrome P450 family.</text>
</comment>
<dbReference type="PRINTS" id="PR00359">
    <property type="entry name" value="BP450"/>
</dbReference>